<proteinExistence type="predicted"/>
<feature type="transmembrane region" description="Helical" evidence="1">
    <location>
        <begin position="101"/>
        <end position="125"/>
    </location>
</feature>
<organism evidence="3 4">
    <name type="scientific">Parvimonas micra ATCC 33270</name>
    <dbReference type="NCBI Taxonomy" id="411465"/>
    <lineage>
        <taxon>Bacteria</taxon>
        <taxon>Bacillati</taxon>
        <taxon>Bacillota</taxon>
        <taxon>Tissierellia</taxon>
        <taxon>Tissierellales</taxon>
        <taxon>Peptoniphilaceae</taxon>
        <taxon>Parvimonas</taxon>
    </lineage>
</organism>
<comment type="caution">
    <text evidence="3">The sequence shown here is derived from an EMBL/GenBank/DDBJ whole genome shotgun (WGS) entry which is preliminary data.</text>
</comment>
<accession>A8SIY6</accession>
<evidence type="ECO:0000256" key="1">
    <source>
        <dbReference type="SAM" id="Phobius"/>
    </source>
</evidence>
<dbReference type="AlphaFoldDB" id="A8SIY6"/>
<dbReference type="GO" id="GO:0016747">
    <property type="term" value="F:acyltransferase activity, transferring groups other than amino-acyl groups"/>
    <property type="evidence" value="ECO:0007669"/>
    <property type="project" value="InterPro"/>
</dbReference>
<protein>
    <submittedName>
        <fullName evidence="3">Acetyltransferase, GNAT family</fullName>
    </submittedName>
</protein>
<evidence type="ECO:0000259" key="2">
    <source>
        <dbReference type="PROSITE" id="PS51186"/>
    </source>
</evidence>
<keyword evidence="1" id="KW-0472">Membrane</keyword>
<dbReference type="InterPro" id="IPR000182">
    <property type="entry name" value="GNAT_dom"/>
</dbReference>
<dbReference type="Proteomes" id="UP000003162">
    <property type="component" value="Unassembled WGS sequence"/>
</dbReference>
<sequence>MNSFYKNKNITDYVKLILLGIMFLLSFVFKASTGDYILLIVLILIEFAFKIGFKYINSISYTISNKFYKNILNMLNIINFEFEFLFIYIFFDSIFEFNIKYLVGIIFGILVMSIIFFSFFVSLNLKYEVLTFRMANESDRESILEIYLEGAESLKNDGVDQWQGQYVPSFKDIDEHLGIDLYVLEYHRKIVSTVCLVEGIDEDYENIKGKWNTSIPYISIHKVATSNKYKKQSFAKKMMSYIENLAKRKRMDLRIDTHKDNKKMRNFIISCGYKYTGEVVLQGELERLAYDKVIVK</sequence>
<gene>
    <name evidence="3" type="ORF">PEPMIC_00244</name>
</gene>
<dbReference type="RefSeq" id="WP_004831985.1">
    <property type="nucleotide sequence ID" value="NZ_DS483515.1"/>
</dbReference>
<feature type="domain" description="N-acetyltransferase" evidence="2">
    <location>
        <begin position="130"/>
        <end position="296"/>
    </location>
</feature>
<dbReference type="eggNOG" id="COG0456">
    <property type="taxonomic scope" value="Bacteria"/>
</dbReference>
<feature type="transmembrane region" description="Helical" evidence="1">
    <location>
        <begin position="12"/>
        <end position="30"/>
    </location>
</feature>
<keyword evidence="1" id="KW-1133">Transmembrane helix</keyword>
<evidence type="ECO:0000313" key="3">
    <source>
        <dbReference type="EMBL" id="EDP24800.1"/>
    </source>
</evidence>
<keyword evidence="3" id="KW-0808">Transferase</keyword>
<dbReference type="EMBL" id="ABEE02000014">
    <property type="protein sequence ID" value="EDP24800.1"/>
    <property type="molecule type" value="Genomic_DNA"/>
</dbReference>
<dbReference type="SUPFAM" id="SSF55729">
    <property type="entry name" value="Acyl-CoA N-acyltransferases (Nat)"/>
    <property type="match status" value="1"/>
</dbReference>
<dbReference type="InterPro" id="IPR016181">
    <property type="entry name" value="Acyl_CoA_acyltransferase"/>
</dbReference>
<evidence type="ECO:0000313" key="4">
    <source>
        <dbReference type="Proteomes" id="UP000003162"/>
    </source>
</evidence>
<feature type="transmembrane region" description="Helical" evidence="1">
    <location>
        <begin position="74"/>
        <end position="95"/>
    </location>
</feature>
<feature type="transmembrane region" description="Helical" evidence="1">
    <location>
        <begin position="36"/>
        <end position="53"/>
    </location>
</feature>
<dbReference type="Gene3D" id="3.40.630.30">
    <property type="match status" value="1"/>
</dbReference>
<keyword evidence="1" id="KW-0812">Transmembrane</keyword>
<name>A8SIY6_9FIRM</name>
<dbReference type="HOGENOM" id="CLU_939577_0_0_9"/>
<reference evidence="3 4" key="2">
    <citation type="submission" date="2007-09" db="EMBL/GenBank/DDBJ databases">
        <authorList>
            <person name="Fulton L."/>
            <person name="Clifton S."/>
            <person name="Fulton B."/>
            <person name="Xu J."/>
            <person name="Minx P."/>
            <person name="Pepin K.H."/>
            <person name="Johnson M."/>
            <person name="Thiruvilangam P."/>
            <person name="Bhonagiri V."/>
            <person name="Nash W.E."/>
            <person name="Mardis E.R."/>
            <person name="Wilson R.K."/>
        </authorList>
    </citation>
    <scope>NUCLEOTIDE SEQUENCE [LARGE SCALE GENOMIC DNA]</scope>
    <source>
        <strain evidence="3 4">ATCC 33270</strain>
    </source>
</reference>
<dbReference type="GeneID" id="93384752"/>
<dbReference type="PROSITE" id="PS51186">
    <property type="entry name" value="GNAT"/>
    <property type="match status" value="1"/>
</dbReference>
<dbReference type="Pfam" id="PF00583">
    <property type="entry name" value="Acetyltransf_1"/>
    <property type="match status" value="1"/>
</dbReference>
<reference evidence="3 4" key="1">
    <citation type="submission" date="2007-09" db="EMBL/GenBank/DDBJ databases">
        <title>Draft genome sequence of Peptostreptococcus micros (ATCC 33270).</title>
        <authorList>
            <person name="Sudarsanam P."/>
            <person name="Ley R."/>
            <person name="Guruge J."/>
            <person name="Turnbaugh P.J."/>
            <person name="Mahowald M."/>
            <person name="Liep D."/>
            <person name="Gordon J."/>
        </authorList>
    </citation>
    <scope>NUCLEOTIDE SEQUENCE [LARGE SCALE GENOMIC DNA]</scope>
    <source>
        <strain evidence="3 4">ATCC 33270</strain>
    </source>
</reference>